<sequence length="178" mass="20525">MRKRKISPFTVAVIIWAICVVGILWFAVKHPRIEYVEVPAEPQIVIVEKEVTTKPYYAEIVETITDEEIELLSRLVYEEARNQSLLGQRAVVSVVLNRVMSDQFPNTVKEVIYDDDPCVQFQPAHKLKDTVPTEEQYQAVRMVLEASEPLLNSKVLYFSTGTNGHTKYEKIGNHYFCY</sequence>
<proteinExistence type="predicted"/>
<feature type="transmembrane region" description="Helical" evidence="1">
    <location>
        <begin position="9"/>
        <end position="28"/>
    </location>
</feature>
<keyword evidence="1" id="KW-1133">Transmembrane helix</keyword>
<evidence type="ECO:0000256" key="1">
    <source>
        <dbReference type="SAM" id="Phobius"/>
    </source>
</evidence>
<organism evidence="3">
    <name type="scientific">bioreactor metagenome</name>
    <dbReference type="NCBI Taxonomy" id="1076179"/>
    <lineage>
        <taxon>unclassified sequences</taxon>
        <taxon>metagenomes</taxon>
        <taxon>ecological metagenomes</taxon>
    </lineage>
</organism>
<dbReference type="GO" id="GO:0016787">
    <property type="term" value="F:hydrolase activity"/>
    <property type="evidence" value="ECO:0007669"/>
    <property type="project" value="InterPro"/>
</dbReference>
<dbReference type="Pfam" id="PF07486">
    <property type="entry name" value="Hydrolase_2"/>
    <property type="match status" value="1"/>
</dbReference>
<dbReference type="Gene3D" id="1.10.10.2520">
    <property type="entry name" value="Cell wall hydrolase SleB, domain 1"/>
    <property type="match status" value="1"/>
</dbReference>
<keyword evidence="1" id="KW-0472">Membrane</keyword>
<dbReference type="AlphaFoldDB" id="A0A644X295"/>
<keyword evidence="1" id="KW-0812">Transmembrane</keyword>
<evidence type="ECO:0000259" key="2">
    <source>
        <dbReference type="Pfam" id="PF07486"/>
    </source>
</evidence>
<dbReference type="EMBL" id="VSSQ01001446">
    <property type="protein sequence ID" value="MPM08413.1"/>
    <property type="molecule type" value="Genomic_DNA"/>
</dbReference>
<feature type="domain" description="Cell wall hydrolase SleB" evidence="2">
    <location>
        <begin position="83"/>
        <end position="177"/>
    </location>
</feature>
<name>A0A644X295_9ZZZZ</name>
<evidence type="ECO:0000313" key="3">
    <source>
        <dbReference type="EMBL" id="MPM08413.1"/>
    </source>
</evidence>
<dbReference type="InterPro" id="IPR011105">
    <property type="entry name" value="Cell_wall_hydrolase_SleB"/>
</dbReference>
<comment type="caution">
    <text evidence="3">The sequence shown here is derived from an EMBL/GenBank/DDBJ whole genome shotgun (WGS) entry which is preliminary data.</text>
</comment>
<gene>
    <name evidence="3" type="ORF">SDC9_54725</name>
</gene>
<protein>
    <recommendedName>
        <fullName evidence="2">Cell wall hydrolase SleB domain-containing protein</fullName>
    </recommendedName>
</protein>
<dbReference type="InterPro" id="IPR042047">
    <property type="entry name" value="SleB_dom1"/>
</dbReference>
<accession>A0A644X295</accession>
<reference evidence="3" key="1">
    <citation type="submission" date="2019-08" db="EMBL/GenBank/DDBJ databases">
        <authorList>
            <person name="Kucharzyk K."/>
            <person name="Murdoch R.W."/>
            <person name="Higgins S."/>
            <person name="Loffler F."/>
        </authorList>
    </citation>
    <scope>NUCLEOTIDE SEQUENCE</scope>
</reference>